<dbReference type="AlphaFoldDB" id="A0A3S3SG16"/>
<organism evidence="2 3">
    <name type="scientific">Dinothrombium tinctorium</name>
    <dbReference type="NCBI Taxonomy" id="1965070"/>
    <lineage>
        <taxon>Eukaryota</taxon>
        <taxon>Metazoa</taxon>
        <taxon>Ecdysozoa</taxon>
        <taxon>Arthropoda</taxon>
        <taxon>Chelicerata</taxon>
        <taxon>Arachnida</taxon>
        <taxon>Acari</taxon>
        <taxon>Acariformes</taxon>
        <taxon>Trombidiformes</taxon>
        <taxon>Prostigmata</taxon>
        <taxon>Anystina</taxon>
        <taxon>Parasitengona</taxon>
        <taxon>Trombidioidea</taxon>
        <taxon>Trombidiidae</taxon>
        <taxon>Dinothrombium</taxon>
    </lineage>
</organism>
<feature type="region of interest" description="Disordered" evidence="1">
    <location>
        <begin position="686"/>
        <end position="713"/>
    </location>
</feature>
<proteinExistence type="predicted"/>
<evidence type="ECO:0000256" key="1">
    <source>
        <dbReference type="SAM" id="MobiDB-lite"/>
    </source>
</evidence>
<dbReference type="Proteomes" id="UP000285301">
    <property type="component" value="Unassembled WGS sequence"/>
</dbReference>
<evidence type="ECO:0000313" key="2">
    <source>
        <dbReference type="EMBL" id="RWS14801.1"/>
    </source>
</evidence>
<dbReference type="OrthoDB" id="9884296at2759"/>
<sequence>MNRNDFNAFEDLHHASLAMVHRSPAKRNTSPSLILSNARSHKGNEISFMHESSDFHWCTEEEEYQRNLISSHNAPKSIFQGSFLNTFNKEYDTNNYEVISRNIDANLAEIDMETFKSEDINAILSLPNMLSHESPSVQQQGGEEFASVSDSLLQEIEFDSRNASNQASCEGLPVFTKNEPLFSSRKELDTNEEESEERKKREHEDGNGISCRVATTDISIDSLDMSSFEDNTNEVVMRCAEQDKTRYTIAFEESLSSLTFTDSTVEEDEKREMCGERSANDRKIDLTKSEQPYVTWNRLQRDLVADNDCKYYIKTQRSKSNAKQSKSLPNIIQISNDKRDQGFIPLYDLSNSPSSKSGELNGPRSLLRLYIQNHFSPSTSGENSTSVSFESHLQESGGAVTNIMNTLSKHNFTNTIGLQVIEETNNNETFDNGNNTSLTIRDNEDDNDFEDSLMMNETCILSPHKTPFNRLKQASPIKEEDEPLSDSSRADVTMRSASDDQNVCQQKEAECNAHSNNISVTHRSSSADRNTFAFNGRQSLDSNFNANKIPKTTGLSREFSSSSSGYGSSRQGSTEWLRKVYTSPVKNKSIANVMLTTTRTTSTQVPVHIKDKEVQTSLVSSKSMDFVLKENSHANEREVRFREICLPFDRKPFYVCYPNYSLPDLSFLAEKTKSEVQRNTPVYLSPTKLKKPSRESVSSRLRGAANKGARPKSCTDYEKLTKQNFSHIKDWDSLKVLLPNEFKTLIDRLKGMNEAKEETNSTLPRKHPSQIPIQNCGVRLRSPQKRMVRKSLSNEGEEASCSCGKINKRFSLQEPIDAGYQPNTNTSPVRKKTMSKSVTMPCHCVCQWYHSRCCSCCHHHCHGAHCVTHCRSPIGGGHTQFLNEPFVDELCEMISMDMTPKEVTNIIGGHGNKVLSPTKHYEPINEQNEDSNSFKELQKHWEAIATSPGNGPKNTVLTTAKPTSKSPDNTLETNKTNTKTVTQNRKKPQIPDKPVQCAKRVHLTGKQALRPTTLNTQHFKSMIPIAKGSKSPPGTKASPTHANN</sequence>
<accession>A0A3S3SG16</accession>
<comment type="caution">
    <text evidence="2">The sequence shown here is derived from an EMBL/GenBank/DDBJ whole genome shotgun (WGS) entry which is preliminary data.</text>
</comment>
<feature type="compositionally biased region" description="Polar residues" evidence="1">
    <location>
        <begin position="959"/>
        <end position="968"/>
    </location>
</feature>
<keyword evidence="3" id="KW-1185">Reference proteome</keyword>
<feature type="region of interest" description="Disordered" evidence="1">
    <location>
        <begin position="959"/>
        <end position="992"/>
    </location>
</feature>
<feature type="region of interest" description="Disordered" evidence="1">
    <location>
        <begin position="544"/>
        <end position="571"/>
    </location>
</feature>
<name>A0A3S3SG16_9ACAR</name>
<feature type="compositionally biased region" description="Basic and acidic residues" evidence="1">
    <location>
        <begin position="196"/>
        <end position="206"/>
    </location>
</feature>
<feature type="region of interest" description="Disordered" evidence="1">
    <location>
        <begin position="1024"/>
        <end position="1044"/>
    </location>
</feature>
<protein>
    <submittedName>
        <fullName evidence="2">Uncharacterized protein</fullName>
    </submittedName>
</protein>
<reference evidence="2 3" key="1">
    <citation type="journal article" date="2018" name="Gigascience">
        <title>Genomes of trombidid mites reveal novel predicted allergens and laterally-transferred genes associated with secondary metabolism.</title>
        <authorList>
            <person name="Dong X."/>
            <person name="Chaisiri K."/>
            <person name="Xia D."/>
            <person name="Armstrong S.D."/>
            <person name="Fang Y."/>
            <person name="Donnelly M.J."/>
            <person name="Kadowaki T."/>
            <person name="McGarry J.W."/>
            <person name="Darby A.C."/>
            <person name="Makepeace B.L."/>
        </authorList>
    </citation>
    <scope>NUCLEOTIDE SEQUENCE [LARGE SCALE GENOMIC DNA]</scope>
    <source>
        <strain evidence="2">UoL-WK</strain>
    </source>
</reference>
<feature type="compositionally biased region" description="Low complexity" evidence="1">
    <location>
        <begin position="554"/>
        <end position="571"/>
    </location>
</feature>
<feature type="region of interest" description="Disordered" evidence="1">
    <location>
        <begin position="180"/>
        <end position="207"/>
    </location>
</feature>
<gene>
    <name evidence="2" type="ORF">B4U79_13502</name>
</gene>
<dbReference type="EMBL" id="NCKU01000617">
    <property type="protein sequence ID" value="RWS14801.1"/>
    <property type="molecule type" value="Genomic_DNA"/>
</dbReference>
<dbReference type="STRING" id="1965070.A0A3S3SG16"/>
<evidence type="ECO:0000313" key="3">
    <source>
        <dbReference type="Proteomes" id="UP000285301"/>
    </source>
</evidence>
<feature type="compositionally biased region" description="Low complexity" evidence="1">
    <location>
        <begin position="969"/>
        <end position="983"/>
    </location>
</feature>